<dbReference type="InterPro" id="IPR036388">
    <property type="entry name" value="WH-like_DNA-bd_sf"/>
</dbReference>
<dbReference type="SUPFAM" id="SSF46785">
    <property type="entry name" value="Winged helix' DNA-binding domain"/>
    <property type="match status" value="1"/>
</dbReference>
<keyword evidence="6" id="KW-0804">Transcription</keyword>
<dbReference type="InterPro" id="IPR004143">
    <property type="entry name" value="BPL_LPL_catalytic"/>
</dbReference>
<dbReference type="PANTHER" id="PTHR12835">
    <property type="entry name" value="BIOTIN PROTEIN LIGASE"/>
    <property type="match status" value="1"/>
</dbReference>
<dbReference type="RefSeq" id="WP_215377548.1">
    <property type="nucleotide sequence ID" value="NZ_JAGTIS010000010.1"/>
</dbReference>
<dbReference type="PROSITE" id="PS51733">
    <property type="entry name" value="BPL_LPL_CATALYTIC"/>
    <property type="match status" value="1"/>
</dbReference>
<dbReference type="Gene3D" id="3.30.930.10">
    <property type="entry name" value="Bira Bifunctional Protein, Domain 2"/>
    <property type="match status" value="1"/>
</dbReference>
<gene>
    <name evidence="6 8" type="primary">birA</name>
    <name evidence="8" type="ORF">J7302_17435</name>
</gene>
<keyword evidence="6" id="KW-0805">Transcription regulation</keyword>
<evidence type="ECO:0000313" key="8">
    <source>
        <dbReference type="EMBL" id="MBT8767898.1"/>
    </source>
</evidence>
<evidence type="ECO:0000259" key="7">
    <source>
        <dbReference type="PROSITE" id="PS51733"/>
    </source>
</evidence>
<dbReference type="CDD" id="cd16442">
    <property type="entry name" value="BPL"/>
    <property type="match status" value="1"/>
</dbReference>
<evidence type="ECO:0000256" key="5">
    <source>
        <dbReference type="ARBA" id="ARBA00047846"/>
    </source>
</evidence>
<keyword evidence="1 6" id="KW-0436">Ligase</keyword>
<dbReference type="PANTHER" id="PTHR12835:SF5">
    <property type="entry name" value="BIOTIN--PROTEIN LIGASE"/>
    <property type="match status" value="1"/>
</dbReference>
<dbReference type="InterPro" id="IPR008988">
    <property type="entry name" value="Transcriptional_repressor_C"/>
</dbReference>
<accession>A0ABS5XJN6</accession>
<dbReference type="Pfam" id="PF08279">
    <property type="entry name" value="HTH_11"/>
    <property type="match status" value="1"/>
</dbReference>
<dbReference type="NCBIfam" id="TIGR00121">
    <property type="entry name" value="birA_ligase"/>
    <property type="match status" value="1"/>
</dbReference>
<keyword evidence="9" id="KW-1185">Reference proteome</keyword>
<dbReference type="Proteomes" id="UP001519667">
    <property type="component" value="Unassembled WGS sequence"/>
</dbReference>
<feature type="binding site" evidence="6">
    <location>
        <begin position="84"/>
        <end position="86"/>
    </location>
    <ligand>
        <name>biotin</name>
        <dbReference type="ChEBI" id="CHEBI:57586"/>
    </ligand>
</feature>
<dbReference type="SUPFAM" id="SSF55681">
    <property type="entry name" value="Class II aaRS and biotin synthetases"/>
    <property type="match status" value="1"/>
</dbReference>
<dbReference type="SUPFAM" id="SSF50037">
    <property type="entry name" value="C-terminal domain of transcriptional repressors"/>
    <property type="match status" value="1"/>
</dbReference>
<feature type="binding site" evidence="6">
    <location>
        <position position="108"/>
    </location>
    <ligand>
        <name>biotin</name>
        <dbReference type="ChEBI" id="CHEBI:57586"/>
    </ligand>
</feature>
<dbReference type="InterPro" id="IPR036390">
    <property type="entry name" value="WH_DNA-bd_sf"/>
</dbReference>
<evidence type="ECO:0000313" key="9">
    <source>
        <dbReference type="Proteomes" id="UP001519667"/>
    </source>
</evidence>
<dbReference type="Gene3D" id="1.10.10.10">
    <property type="entry name" value="Winged helix-like DNA-binding domain superfamily/Winged helix DNA-binding domain"/>
    <property type="match status" value="1"/>
</dbReference>
<dbReference type="InterPro" id="IPR045864">
    <property type="entry name" value="aa-tRNA-synth_II/BPL/LPL"/>
</dbReference>
<name>A0ABS5XJN6_9GAMM</name>
<feature type="binding site" evidence="6">
    <location>
        <begin position="112"/>
        <end position="114"/>
    </location>
    <ligand>
        <name>biotin</name>
        <dbReference type="ChEBI" id="CHEBI:57586"/>
    </ligand>
</feature>
<dbReference type="Pfam" id="PF03099">
    <property type="entry name" value="BPL_LplA_LipB"/>
    <property type="match status" value="1"/>
</dbReference>
<feature type="domain" description="BPL/LPL catalytic" evidence="7">
    <location>
        <begin position="61"/>
        <end position="250"/>
    </location>
</feature>
<dbReference type="InterPro" id="IPR030855">
    <property type="entry name" value="Bifunct_BirA"/>
</dbReference>
<dbReference type="Gene3D" id="2.30.30.100">
    <property type="match status" value="1"/>
</dbReference>
<evidence type="ECO:0000256" key="6">
    <source>
        <dbReference type="HAMAP-Rule" id="MF_00978"/>
    </source>
</evidence>
<dbReference type="NCBIfam" id="NF008848">
    <property type="entry name" value="PRK11886.1-3"/>
    <property type="match status" value="1"/>
</dbReference>
<dbReference type="InterPro" id="IPR004408">
    <property type="entry name" value="Biotin_CoA_COase_ligase"/>
</dbReference>
<evidence type="ECO:0000256" key="4">
    <source>
        <dbReference type="ARBA" id="ARBA00023267"/>
    </source>
</evidence>
<dbReference type="NCBIfam" id="NF008847">
    <property type="entry name" value="PRK11886.1-2"/>
    <property type="match status" value="1"/>
</dbReference>
<protein>
    <recommendedName>
        <fullName evidence="6">Bifunctional ligase/repressor BirA</fullName>
    </recommendedName>
    <alternativeName>
        <fullName evidence="6">Biotin operon repressor</fullName>
    </alternativeName>
    <alternativeName>
        <fullName evidence="6">Biotin--[acetyl-CoA-carboxylase] ligase</fullName>
        <ecNumber evidence="6">6.3.4.15</ecNumber>
    </alternativeName>
    <alternativeName>
        <fullName evidence="6">Biotin--protein ligase</fullName>
    </alternativeName>
    <alternativeName>
        <fullName evidence="6">Biotin-[acetyl-CoA carboxylase] synthetase</fullName>
    </alternativeName>
</protein>
<comment type="similarity">
    <text evidence="6">Belongs to the biotin--protein ligase family.</text>
</comment>
<dbReference type="EC" id="6.3.4.15" evidence="6"/>
<dbReference type="InterPro" id="IPR013196">
    <property type="entry name" value="HTH_11"/>
</dbReference>
<comment type="caution">
    <text evidence="8">The sequence shown here is derived from an EMBL/GenBank/DDBJ whole genome shotgun (WGS) entry which is preliminary data.</text>
</comment>
<keyword evidence="3 6" id="KW-0067">ATP-binding</keyword>
<keyword evidence="4 6" id="KW-0092">Biotin</keyword>
<dbReference type="InterPro" id="IPR003142">
    <property type="entry name" value="BPL_C"/>
</dbReference>
<evidence type="ECO:0000256" key="2">
    <source>
        <dbReference type="ARBA" id="ARBA00022741"/>
    </source>
</evidence>
<proteinExistence type="inferred from homology"/>
<dbReference type="HAMAP" id="MF_00978">
    <property type="entry name" value="Bifunct_BirA"/>
    <property type="match status" value="1"/>
</dbReference>
<feature type="binding site" evidence="6">
    <location>
        <position position="179"/>
    </location>
    <ligand>
        <name>biotin</name>
        <dbReference type="ChEBI" id="CHEBI:57586"/>
    </ligand>
</feature>
<sequence length="318" mass="34476">MLTLLKLLQDGRFHSGQSLGAALGVSRSAVWKQLQQLEAELNLPIYKVRGRGYRLQRPLSLLDQESLNRSDCPWPSVVLDSIDSTNAEVMRRISAGYIPPFAVAAERQTAGRGRRGRHWVSPYAENLYYSLALRIDGGARQLEGLSLVIGLAVLATLRSFGVTGVGLKWPNDLLVNNRKIAGILLELVGDPADICNVIVGIGINANMLVANEDIGQPWTSMAAEVPGLVDRTALAVRLGQYLGDYLVRHRDEGFPALRAEWEAGHLWQGARVNLIAGAQTITGIVLGIDSTGALRLSVCGEERAYSGGELSLRLSDDS</sequence>
<keyword evidence="6" id="KW-0238">DNA-binding</keyword>
<evidence type="ECO:0000256" key="1">
    <source>
        <dbReference type="ARBA" id="ARBA00022598"/>
    </source>
</evidence>
<evidence type="ECO:0000256" key="3">
    <source>
        <dbReference type="ARBA" id="ARBA00022840"/>
    </source>
</evidence>
<dbReference type="Pfam" id="PF02237">
    <property type="entry name" value="BPL_C"/>
    <property type="match status" value="1"/>
</dbReference>
<organism evidence="8 9">
    <name type="scientific">Metapseudomonas boanensis</name>
    <dbReference type="NCBI Taxonomy" id="2822138"/>
    <lineage>
        <taxon>Bacteria</taxon>
        <taxon>Pseudomonadati</taxon>
        <taxon>Pseudomonadota</taxon>
        <taxon>Gammaproteobacteria</taxon>
        <taxon>Pseudomonadales</taxon>
        <taxon>Pseudomonadaceae</taxon>
        <taxon>Metapseudomonas</taxon>
    </lineage>
</organism>
<keyword evidence="6" id="KW-0678">Repressor</keyword>
<feature type="DNA-binding region" description="H-T-H motif" evidence="6">
    <location>
        <begin position="16"/>
        <end position="35"/>
    </location>
</feature>
<dbReference type="GO" id="GO:0004077">
    <property type="term" value="F:biotin--[biotin carboxyl-carrier protein] ligase activity"/>
    <property type="evidence" value="ECO:0007669"/>
    <property type="project" value="UniProtKB-EC"/>
</dbReference>
<comment type="catalytic activity">
    <reaction evidence="5 6">
        <text>biotin + L-lysyl-[protein] + ATP = N(6)-biotinyl-L-lysyl-[protein] + AMP + diphosphate + H(+)</text>
        <dbReference type="Rhea" id="RHEA:11756"/>
        <dbReference type="Rhea" id="RHEA-COMP:9752"/>
        <dbReference type="Rhea" id="RHEA-COMP:10505"/>
        <dbReference type="ChEBI" id="CHEBI:15378"/>
        <dbReference type="ChEBI" id="CHEBI:29969"/>
        <dbReference type="ChEBI" id="CHEBI:30616"/>
        <dbReference type="ChEBI" id="CHEBI:33019"/>
        <dbReference type="ChEBI" id="CHEBI:57586"/>
        <dbReference type="ChEBI" id="CHEBI:83144"/>
        <dbReference type="ChEBI" id="CHEBI:456215"/>
        <dbReference type="EC" id="6.3.4.15"/>
    </reaction>
</comment>
<dbReference type="EMBL" id="JAGTIS010000010">
    <property type="protein sequence ID" value="MBT8767898.1"/>
    <property type="molecule type" value="Genomic_DNA"/>
</dbReference>
<comment type="function">
    <text evidence="6">Acts both as a biotin--[acetyl-CoA-carboxylase] ligase and a biotin-operon repressor. In the presence of ATP, BirA activates biotin to form the BirA-biotinyl-5'-adenylate (BirA-bio-5'-AMP or holoBirA) complex. HoloBirA can either transfer the biotinyl moiety to the biotin carboxyl carrier protein (BCCP) subunit of acetyl-CoA carboxylase, or bind to the biotin operator site and inhibit transcription of the operon.</text>
</comment>
<reference evidence="8 9" key="1">
    <citation type="submission" date="2021-04" db="EMBL/GenBank/DDBJ databases">
        <title>Pseudomonas boanensis sp. nov., a bacterium isolated from river water used for household purposes in Boane District, Mozambique.</title>
        <authorList>
            <person name="Nicklasson M."/>
            <person name="Martin-Rodriguez A.J."/>
            <person name="Thorell K."/>
            <person name="Neves L."/>
            <person name="Mussagy A."/>
            <person name="Rydberg H.A."/>
            <person name="Hernroth B."/>
            <person name="Svensson-Stadler L."/>
            <person name="Sjoling A."/>
        </authorList>
    </citation>
    <scope>NUCLEOTIDE SEQUENCE [LARGE SCALE GENOMIC DNA]</scope>
    <source>
        <strain evidence="8 9">DB1</strain>
    </source>
</reference>
<keyword evidence="2 6" id="KW-0547">Nucleotide-binding</keyword>